<evidence type="ECO:0000256" key="1">
    <source>
        <dbReference type="ARBA" id="ARBA00001932"/>
    </source>
</evidence>
<dbReference type="RefSeq" id="WP_166852270.1">
    <property type="nucleotide sequence ID" value="NZ_JAAONY010000001.1"/>
</dbReference>
<dbReference type="InParanoid" id="A0A7X0JQT6"/>
<gene>
    <name evidence="8" type="ORF">HNR48_000372</name>
</gene>
<dbReference type="SUPFAM" id="SSF48173">
    <property type="entry name" value="Cryptochrome/photolyase FAD-binding domain"/>
    <property type="match status" value="1"/>
</dbReference>
<dbReference type="InterPro" id="IPR005101">
    <property type="entry name" value="Cryptochr/Photolyase_FAD-bd"/>
</dbReference>
<accession>A0A7X0JQT6</accession>
<dbReference type="PROSITE" id="PS51645">
    <property type="entry name" value="PHR_CRY_ALPHA_BETA"/>
    <property type="match status" value="1"/>
</dbReference>
<dbReference type="InterPro" id="IPR014729">
    <property type="entry name" value="Rossmann-like_a/b/a_fold"/>
</dbReference>
<dbReference type="PANTHER" id="PTHR11455:SF9">
    <property type="entry name" value="CRYPTOCHROME CIRCADIAN CLOCK 5 ISOFORM X1"/>
    <property type="match status" value="1"/>
</dbReference>
<feature type="binding site" evidence="4">
    <location>
        <begin position="235"/>
        <end position="239"/>
    </location>
    <ligand>
        <name>FAD</name>
        <dbReference type="ChEBI" id="CHEBI:57692"/>
    </ligand>
</feature>
<dbReference type="Gene3D" id="1.25.40.80">
    <property type="match status" value="1"/>
</dbReference>
<dbReference type="InterPro" id="IPR036155">
    <property type="entry name" value="Crypto/Photolyase_N_sf"/>
</dbReference>
<dbReference type="InterPro" id="IPR036134">
    <property type="entry name" value="Crypto/Photolyase_FAD-like_sf"/>
</dbReference>
<dbReference type="EC" id="4.1.99.3" evidence="8"/>
<evidence type="ECO:0000259" key="7">
    <source>
        <dbReference type="PROSITE" id="PS51645"/>
    </source>
</evidence>
<dbReference type="Gene3D" id="1.10.579.10">
    <property type="entry name" value="DNA Cyclobutane Dipyrimidine Photolyase, subunit A, domain 3"/>
    <property type="match status" value="1"/>
</dbReference>
<feature type="site" description="Electron transfer via tryptophanyl radical" evidence="5">
    <location>
        <position position="310"/>
    </location>
</feature>
<dbReference type="PRINTS" id="PR00147">
    <property type="entry name" value="DNAPHOTLYASE"/>
</dbReference>
<comment type="caution">
    <text evidence="8">The sequence shown here is derived from an EMBL/GenBank/DDBJ whole genome shotgun (WGS) entry which is preliminary data.</text>
</comment>
<comment type="cofactor">
    <cofactor evidence="4">
        <name>FAD</name>
        <dbReference type="ChEBI" id="CHEBI:57692"/>
    </cofactor>
    <text evidence="4">Binds 1 FAD per subunit.</text>
</comment>
<evidence type="ECO:0000313" key="9">
    <source>
        <dbReference type="Proteomes" id="UP000528457"/>
    </source>
</evidence>
<dbReference type="EMBL" id="JACHHT010000001">
    <property type="protein sequence ID" value="MBB6520094.1"/>
    <property type="molecule type" value="Genomic_DNA"/>
</dbReference>
<feature type="binding site" evidence="4">
    <location>
        <position position="223"/>
    </location>
    <ligand>
        <name>FAD</name>
        <dbReference type="ChEBI" id="CHEBI:57692"/>
    </ligand>
</feature>
<feature type="site" description="Electron transfer via tryptophanyl radical" evidence="5">
    <location>
        <position position="363"/>
    </location>
</feature>
<dbReference type="InterPro" id="IPR002081">
    <property type="entry name" value="Cryptochrome/DNA_photolyase_1"/>
</dbReference>
<evidence type="ECO:0000256" key="3">
    <source>
        <dbReference type="ARBA" id="ARBA00022827"/>
    </source>
</evidence>
<keyword evidence="3 4" id="KW-0274">FAD</keyword>
<feature type="domain" description="Photolyase/cryptochrome alpha/beta" evidence="7">
    <location>
        <begin position="1"/>
        <end position="137"/>
    </location>
</feature>
<name>A0A7X0JQT6_9GAMM</name>
<keyword evidence="6" id="KW-0157">Chromophore</keyword>
<dbReference type="GO" id="GO:0003904">
    <property type="term" value="F:deoxyribodipyrimidine photo-lyase activity"/>
    <property type="evidence" value="ECO:0007669"/>
    <property type="project" value="UniProtKB-EC"/>
</dbReference>
<sequence>MQLVWFRNDLRLDDNPALFHACQYAMEKGDTVRAVFIACPEQWRLHDESPRKLGILQSALQSLQKTLADLGITLELLDVALFDDVPKVLLDYCQSHQANGVYFNREIPLNEKHRDEAVAELLGNHGITVQPYSDDRIIHAPLLSKQGAVYRVFTPWYKNWLSVLSNGLPEVLPSPKAPAKAVDILEPITVPGAEVFREDLWSGEENKALDQLQRFCEQKAEHYQAKRDYPSIAGTSTLSPYLAIGLLSARRCLHTLFEVCVKQGFHHEDCLNHVWARELAWRDFYRYLMLNFEHISRGENFKQEPLSRGWLTNEDAKRAWETGQTGFPIIDAAMQQLLRTGWMHNRLRMLVASFYCKLLCLDWRDGERFFMQHLVDGDFPSNNGGWQWSSSTGCDASPWFRIFNPTTQSQKFDESGDFIKRFLPELADLDSKSIHWPSQEQRLACHYPDPIIDYKEARQLALDFFKVDS</sequence>
<evidence type="ECO:0000256" key="6">
    <source>
        <dbReference type="RuleBase" id="RU004182"/>
    </source>
</evidence>
<comment type="cofactor">
    <cofactor evidence="1">
        <name>(6R)-5,10-methylene-5,6,7,8-tetrahydrofolate</name>
        <dbReference type="ChEBI" id="CHEBI:15636"/>
    </cofactor>
</comment>
<evidence type="ECO:0000256" key="4">
    <source>
        <dbReference type="PIRSR" id="PIRSR602081-1"/>
    </source>
</evidence>
<protein>
    <submittedName>
        <fullName evidence="8">Deoxyribodipyrimidine photo-lyase</fullName>
        <ecNumber evidence="8">4.1.99.3</ecNumber>
    </submittedName>
</protein>
<dbReference type="GO" id="GO:0009416">
    <property type="term" value="P:response to light stimulus"/>
    <property type="evidence" value="ECO:0007669"/>
    <property type="project" value="TreeGrafter"/>
</dbReference>
<dbReference type="Pfam" id="PF03441">
    <property type="entry name" value="FAD_binding_7"/>
    <property type="match status" value="1"/>
</dbReference>
<reference evidence="8 9" key="1">
    <citation type="submission" date="2020-08" db="EMBL/GenBank/DDBJ databases">
        <title>Genomic Encyclopedia of Type Strains, Phase IV (KMG-IV): sequencing the most valuable type-strain genomes for metagenomic binning, comparative biology and taxonomic classification.</title>
        <authorList>
            <person name="Goeker M."/>
        </authorList>
    </citation>
    <scope>NUCLEOTIDE SEQUENCE [LARGE SCALE GENOMIC DNA]</scope>
    <source>
        <strain evidence="8 9">DSM 22368</strain>
    </source>
</reference>
<keyword evidence="8" id="KW-0456">Lyase</keyword>
<evidence type="ECO:0000256" key="5">
    <source>
        <dbReference type="PIRSR" id="PIRSR602081-2"/>
    </source>
</evidence>
<dbReference type="Pfam" id="PF00875">
    <property type="entry name" value="DNA_photolyase"/>
    <property type="match status" value="1"/>
</dbReference>
<dbReference type="AlphaFoldDB" id="A0A7X0JQT6"/>
<feature type="binding site" evidence="4">
    <location>
        <begin position="278"/>
        <end position="285"/>
    </location>
    <ligand>
        <name>FAD</name>
        <dbReference type="ChEBI" id="CHEBI:57692"/>
    </ligand>
</feature>
<comment type="similarity">
    <text evidence="6">Belongs to the DNA photolyase family.</text>
</comment>
<keyword evidence="2 4" id="KW-0285">Flavoprotein</keyword>
<dbReference type="FunCoup" id="A0A7X0JQT6">
    <property type="interactions" value="367"/>
</dbReference>
<dbReference type="Proteomes" id="UP000528457">
    <property type="component" value="Unassembled WGS sequence"/>
</dbReference>
<dbReference type="GO" id="GO:0071949">
    <property type="term" value="F:FAD binding"/>
    <property type="evidence" value="ECO:0007669"/>
    <property type="project" value="TreeGrafter"/>
</dbReference>
<dbReference type="Gene3D" id="3.40.50.620">
    <property type="entry name" value="HUPs"/>
    <property type="match status" value="1"/>
</dbReference>
<feature type="site" description="Electron transfer via tryptophanyl radical" evidence="5">
    <location>
        <position position="386"/>
    </location>
</feature>
<dbReference type="InterPro" id="IPR006050">
    <property type="entry name" value="DNA_photolyase_N"/>
</dbReference>
<dbReference type="SUPFAM" id="SSF52425">
    <property type="entry name" value="Cryptochrome/photolyase, N-terminal domain"/>
    <property type="match status" value="1"/>
</dbReference>
<proteinExistence type="inferred from homology"/>
<feature type="binding site" evidence="4">
    <location>
        <position position="275"/>
    </location>
    <ligand>
        <name>FAD</name>
        <dbReference type="ChEBI" id="CHEBI:57692"/>
    </ligand>
</feature>
<evidence type="ECO:0000256" key="2">
    <source>
        <dbReference type="ARBA" id="ARBA00022630"/>
    </source>
</evidence>
<evidence type="ECO:0000313" key="8">
    <source>
        <dbReference type="EMBL" id="MBB6520094.1"/>
    </source>
</evidence>
<organism evidence="8 9">
    <name type="scientific">Pseudoteredinibacter isoporae</name>
    <dbReference type="NCBI Taxonomy" id="570281"/>
    <lineage>
        <taxon>Bacteria</taxon>
        <taxon>Pseudomonadati</taxon>
        <taxon>Pseudomonadota</taxon>
        <taxon>Gammaproteobacteria</taxon>
        <taxon>Cellvibrionales</taxon>
        <taxon>Cellvibrionaceae</taxon>
        <taxon>Pseudoteredinibacter</taxon>
    </lineage>
</organism>
<feature type="binding site" evidence="4">
    <location>
        <begin position="376"/>
        <end position="378"/>
    </location>
    <ligand>
        <name>FAD</name>
        <dbReference type="ChEBI" id="CHEBI:57692"/>
    </ligand>
</feature>
<dbReference type="GO" id="GO:0003677">
    <property type="term" value="F:DNA binding"/>
    <property type="evidence" value="ECO:0007669"/>
    <property type="project" value="TreeGrafter"/>
</dbReference>
<dbReference type="PANTHER" id="PTHR11455">
    <property type="entry name" value="CRYPTOCHROME"/>
    <property type="match status" value="1"/>
</dbReference>
<keyword evidence="9" id="KW-1185">Reference proteome</keyword>